<name>A0AA88REP1_9ASTE</name>
<organism evidence="1 2">
    <name type="scientific">Escallonia rubra</name>
    <dbReference type="NCBI Taxonomy" id="112253"/>
    <lineage>
        <taxon>Eukaryota</taxon>
        <taxon>Viridiplantae</taxon>
        <taxon>Streptophyta</taxon>
        <taxon>Embryophyta</taxon>
        <taxon>Tracheophyta</taxon>
        <taxon>Spermatophyta</taxon>
        <taxon>Magnoliopsida</taxon>
        <taxon>eudicotyledons</taxon>
        <taxon>Gunneridae</taxon>
        <taxon>Pentapetalae</taxon>
        <taxon>asterids</taxon>
        <taxon>campanulids</taxon>
        <taxon>Escalloniales</taxon>
        <taxon>Escalloniaceae</taxon>
        <taxon>Escallonia</taxon>
    </lineage>
</organism>
<dbReference type="EMBL" id="JAVXUO010000978">
    <property type="protein sequence ID" value="KAK2987517.1"/>
    <property type="molecule type" value="Genomic_DNA"/>
</dbReference>
<reference evidence="1" key="1">
    <citation type="submission" date="2022-12" db="EMBL/GenBank/DDBJ databases">
        <title>Draft genome assemblies for two species of Escallonia (Escalloniales).</title>
        <authorList>
            <person name="Chanderbali A."/>
            <person name="Dervinis C."/>
            <person name="Anghel I."/>
            <person name="Soltis D."/>
            <person name="Soltis P."/>
            <person name="Zapata F."/>
        </authorList>
    </citation>
    <scope>NUCLEOTIDE SEQUENCE</scope>
    <source>
        <strain evidence="1">UCBG92.1500</strain>
        <tissue evidence="1">Leaf</tissue>
    </source>
</reference>
<dbReference type="Proteomes" id="UP001187471">
    <property type="component" value="Unassembled WGS sequence"/>
</dbReference>
<evidence type="ECO:0000313" key="1">
    <source>
        <dbReference type="EMBL" id="KAK2987517.1"/>
    </source>
</evidence>
<sequence length="66" mass="7056">MGGFLSGLRACLTKRLRRGAATVGEDAGDDDSGSDLFFELRSLEIATNFFSDLNQLGHGGFGPVYK</sequence>
<dbReference type="Gene3D" id="3.30.200.20">
    <property type="entry name" value="Phosphorylase Kinase, domain 1"/>
    <property type="match status" value="1"/>
</dbReference>
<protein>
    <submittedName>
        <fullName evidence="1">Uncharacterized protein</fullName>
    </submittedName>
</protein>
<comment type="caution">
    <text evidence="1">The sequence shown here is derived from an EMBL/GenBank/DDBJ whole genome shotgun (WGS) entry which is preliminary data.</text>
</comment>
<proteinExistence type="predicted"/>
<dbReference type="AlphaFoldDB" id="A0AA88REP1"/>
<feature type="non-terminal residue" evidence="1">
    <location>
        <position position="66"/>
    </location>
</feature>
<gene>
    <name evidence="1" type="ORF">RJ640_030186</name>
</gene>
<accession>A0AA88REP1</accession>
<evidence type="ECO:0000313" key="2">
    <source>
        <dbReference type="Proteomes" id="UP001187471"/>
    </source>
</evidence>
<keyword evidence="2" id="KW-1185">Reference proteome</keyword>